<feature type="compositionally biased region" description="Basic residues" evidence="1">
    <location>
        <begin position="44"/>
        <end position="53"/>
    </location>
</feature>
<feature type="region of interest" description="Disordered" evidence="1">
    <location>
        <begin position="1"/>
        <end position="53"/>
    </location>
</feature>
<comment type="caution">
    <text evidence="2">The sequence shown here is derived from an EMBL/GenBank/DDBJ whole genome shotgun (WGS) entry which is preliminary data.</text>
</comment>
<dbReference type="AlphaFoldDB" id="A0A8J5J7B1"/>
<accession>A0A8J5J7B1</accession>
<proteinExistence type="predicted"/>
<gene>
    <name evidence="2" type="ORF">JG688_00008122</name>
</gene>
<name>A0A8J5J7B1_9STRA</name>
<sequence>MPALLAHPNIQPPPLYNAAGSSSHNSRRDAASRESGFQIEASRKVQRSSHSKR</sequence>
<dbReference type="EMBL" id="JAENGY010000417">
    <property type="protein sequence ID" value="KAG6963467.1"/>
    <property type="molecule type" value="Genomic_DNA"/>
</dbReference>
<evidence type="ECO:0000256" key="1">
    <source>
        <dbReference type="SAM" id="MobiDB-lite"/>
    </source>
</evidence>
<keyword evidence="3" id="KW-1185">Reference proteome</keyword>
<dbReference type="Proteomes" id="UP000709295">
    <property type="component" value="Unassembled WGS sequence"/>
</dbReference>
<evidence type="ECO:0000313" key="3">
    <source>
        <dbReference type="Proteomes" id="UP000709295"/>
    </source>
</evidence>
<reference evidence="2" key="1">
    <citation type="submission" date="2021-01" db="EMBL/GenBank/DDBJ databases">
        <title>Phytophthora aleatoria, a newly-described species from Pinus radiata is distinct from Phytophthora cactorum isolates based on comparative genomics.</title>
        <authorList>
            <person name="Mcdougal R."/>
            <person name="Panda P."/>
            <person name="Williams N."/>
            <person name="Studholme D.J."/>
        </authorList>
    </citation>
    <scope>NUCLEOTIDE SEQUENCE</scope>
    <source>
        <strain evidence="2">NZFS 4037</strain>
    </source>
</reference>
<evidence type="ECO:0000313" key="2">
    <source>
        <dbReference type="EMBL" id="KAG6963467.1"/>
    </source>
</evidence>
<protein>
    <submittedName>
        <fullName evidence="2">Uncharacterized protein</fullName>
    </submittedName>
</protein>
<organism evidence="2 3">
    <name type="scientific">Phytophthora aleatoria</name>
    <dbReference type="NCBI Taxonomy" id="2496075"/>
    <lineage>
        <taxon>Eukaryota</taxon>
        <taxon>Sar</taxon>
        <taxon>Stramenopiles</taxon>
        <taxon>Oomycota</taxon>
        <taxon>Peronosporomycetes</taxon>
        <taxon>Peronosporales</taxon>
        <taxon>Peronosporaceae</taxon>
        <taxon>Phytophthora</taxon>
    </lineage>
</organism>